<keyword evidence="1" id="KW-1133">Transmembrane helix</keyword>
<comment type="caution">
    <text evidence="2">The sequence shown here is derived from an EMBL/GenBank/DDBJ whole genome shotgun (WGS) entry which is preliminary data.</text>
</comment>
<sequence length="80" mass="9044">MEPSFFFGAMYVSYALGTALGVGGFIVSQYVFQLSLLGSFFTIIGILVLLMPVIMRLARNIWINFFINFEKDPSLVERPK</sequence>
<accession>A0A0P7AZJ2</accession>
<dbReference type="Proteomes" id="UP000050280">
    <property type="component" value="Unassembled WGS sequence"/>
</dbReference>
<dbReference type="STRING" id="1300341.I595_1641"/>
<keyword evidence="1" id="KW-0812">Transmembrane</keyword>
<evidence type="ECO:0000256" key="1">
    <source>
        <dbReference type="SAM" id="Phobius"/>
    </source>
</evidence>
<evidence type="ECO:0000313" key="3">
    <source>
        <dbReference type="Proteomes" id="UP000050280"/>
    </source>
</evidence>
<dbReference type="AlphaFoldDB" id="A0A0P7AZJ2"/>
<protein>
    <submittedName>
        <fullName evidence="2">Uncharacterized protein</fullName>
    </submittedName>
</protein>
<feature type="transmembrane region" description="Helical" evidence="1">
    <location>
        <begin position="12"/>
        <end position="32"/>
    </location>
</feature>
<proteinExistence type="predicted"/>
<reference evidence="2 3" key="1">
    <citation type="submission" date="2015-09" db="EMBL/GenBank/DDBJ databases">
        <title>Genome sequence of the marine flavobacterium Croceitalea dokdonensis DOKDO 023 that contains proton- and sodium-pumping rhodopsins.</title>
        <authorList>
            <person name="Kwon S.-K."/>
            <person name="Lee H.K."/>
            <person name="Kwak M.-J."/>
            <person name="Kim J.F."/>
        </authorList>
    </citation>
    <scope>NUCLEOTIDE SEQUENCE [LARGE SCALE GENOMIC DNA]</scope>
    <source>
        <strain evidence="2 3">DOKDO 023</strain>
    </source>
</reference>
<dbReference type="EMBL" id="LDJX01000003">
    <property type="protein sequence ID" value="KPM31993.1"/>
    <property type="molecule type" value="Genomic_DNA"/>
</dbReference>
<evidence type="ECO:0000313" key="2">
    <source>
        <dbReference type="EMBL" id="KPM31993.1"/>
    </source>
</evidence>
<gene>
    <name evidence="2" type="ORF">I595_1641</name>
</gene>
<organism evidence="2 3">
    <name type="scientific">Croceitalea dokdonensis DOKDO 023</name>
    <dbReference type="NCBI Taxonomy" id="1300341"/>
    <lineage>
        <taxon>Bacteria</taxon>
        <taxon>Pseudomonadati</taxon>
        <taxon>Bacteroidota</taxon>
        <taxon>Flavobacteriia</taxon>
        <taxon>Flavobacteriales</taxon>
        <taxon>Flavobacteriaceae</taxon>
        <taxon>Croceitalea</taxon>
    </lineage>
</organism>
<feature type="transmembrane region" description="Helical" evidence="1">
    <location>
        <begin position="38"/>
        <end position="58"/>
    </location>
</feature>
<keyword evidence="1" id="KW-0472">Membrane</keyword>
<dbReference type="PATRIC" id="fig|1300341.3.peg.1829"/>
<name>A0A0P7AZJ2_9FLAO</name>
<keyword evidence="3" id="KW-1185">Reference proteome</keyword>